<evidence type="ECO:0000256" key="1">
    <source>
        <dbReference type="SAM" id="Coils"/>
    </source>
</evidence>
<reference evidence="3 4" key="1">
    <citation type="submission" date="2018-05" db="EMBL/GenBank/DDBJ databases">
        <title>Genome sequencing of Flavobacterium sp. HYN0049.</title>
        <authorList>
            <person name="Yi H."/>
            <person name="Baek C."/>
        </authorList>
    </citation>
    <scope>NUCLEOTIDE SEQUENCE [LARGE SCALE GENOMIC DNA]</scope>
    <source>
        <strain evidence="3 4">HYN0049</strain>
    </source>
</reference>
<proteinExistence type="predicted"/>
<keyword evidence="1" id="KW-0175">Coiled coil</keyword>
<gene>
    <name evidence="3" type="ORF">HYN49_13395</name>
</gene>
<dbReference type="EMBL" id="CP029187">
    <property type="protein sequence ID" value="AWI26812.1"/>
    <property type="molecule type" value="Genomic_DNA"/>
</dbReference>
<keyword evidence="2" id="KW-1133">Transmembrane helix</keyword>
<name>A0A2S1SKC1_9FLAO</name>
<keyword evidence="4" id="KW-1185">Reference proteome</keyword>
<dbReference type="AlphaFoldDB" id="A0A2S1SKC1"/>
<dbReference type="KEGG" id="fpal:HYN49_13395"/>
<keyword evidence="2" id="KW-0472">Membrane</keyword>
<organism evidence="3 4">
    <name type="scientific">Flavobacterium pallidum</name>
    <dbReference type="NCBI Taxonomy" id="2172098"/>
    <lineage>
        <taxon>Bacteria</taxon>
        <taxon>Pseudomonadati</taxon>
        <taxon>Bacteroidota</taxon>
        <taxon>Flavobacteriia</taxon>
        <taxon>Flavobacteriales</taxon>
        <taxon>Flavobacteriaceae</taxon>
        <taxon>Flavobacterium</taxon>
    </lineage>
</organism>
<accession>A0A2S1SKC1</accession>
<protein>
    <recommendedName>
        <fullName evidence="5">Phage abortive infection protein</fullName>
    </recommendedName>
</protein>
<keyword evidence="2" id="KW-0812">Transmembrane</keyword>
<feature type="transmembrane region" description="Helical" evidence="2">
    <location>
        <begin position="21"/>
        <end position="42"/>
    </location>
</feature>
<feature type="transmembrane region" description="Helical" evidence="2">
    <location>
        <begin position="62"/>
        <end position="80"/>
    </location>
</feature>
<evidence type="ECO:0000313" key="3">
    <source>
        <dbReference type="EMBL" id="AWI26812.1"/>
    </source>
</evidence>
<evidence type="ECO:0000313" key="4">
    <source>
        <dbReference type="Proteomes" id="UP000244937"/>
    </source>
</evidence>
<evidence type="ECO:0000256" key="2">
    <source>
        <dbReference type="SAM" id="Phobius"/>
    </source>
</evidence>
<evidence type="ECO:0008006" key="5">
    <source>
        <dbReference type="Google" id="ProtNLM"/>
    </source>
</evidence>
<dbReference type="RefSeq" id="WP_108904589.1">
    <property type="nucleotide sequence ID" value="NZ_CP029187.1"/>
</dbReference>
<dbReference type="Proteomes" id="UP000244937">
    <property type="component" value="Chromosome"/>
</dbReference>
<feature type="coiled-coil region" evidence="1">
    <location>
        <begin position="87"/>
        <end position="121"/>
    </location>
</feature>
<dbReference type="OrthoDB" id="6678638at2"/>
<sequence>MTDNQFNHKDRNIFTKNAVKIALIISVFSLAILFATAILFTYNFGGLTFKVDDKIFDSFGSFVGGILGPLLSLVATLLFYRAMIMQKEELTLQRNSIDMQRKEAERQTQEMAETRKQFETTRLTDILYKQVERFYSNIDNLEYEHNALILTGEKAHNYIVIGFSQISLQARNKTVTKESAERILEYFGTFGLSLWIYSINAFTICQTFYSVVENSKLSPDEKNEIMSLFYLSIGTVKTTLFNRVEETVNGLEAAEIDLSKTLAHSTKDICHDIIELRARRYE</sequence>